<feature type="compositionally biased region" description="Basic and acidic residues" evidence="1">
    <location>
        <begin position="559"/>
        <end position="574"/>
    </location>
</feature>
<reference evidence="3" key="1">
    <citation type="journal article" date="2023" name="Mol. Phylogenet. Evol.">
        <title>Genome-scale phylogeny and comparative genomics of the fungal order Sordariales.</title>
        <authorList>
            <person name="Hensen N."/>
            <person name="Bonometti L."/>
            <person name="Westerberg I."/>
            <person name="Brannstrom I.O."/>
            <person name="Guillou S."/>
            <person name="Cros-Aarteil S."/>
            <person name="Calhoun S."/>
            <person name="Haridas S."/>
            <person name="Kuo A."/>
            <person name="Mondo S."/>
            <person name="Pangilinan J."/>
            <person name="Riley R."/>
            <person name="LaButti K."/>
            <person name="Andreopoulos B."/>
            <person name="Lipzen A."/>
            <person name="Chen C."/>
            <person name="Yan M."/>
            <person name="Daum C."/>
            <person name="Ng V."/>
            <person name="Clum A."/>
            <person name="Steindorff A."/>
            <person name="Ohm R.A."/>
            <person name="Martin F."/>
            <person name="Silar P."/>
            <person name="Natvig D.O."/>
            <person name="Lalanne C."/>
            <person name="Gautier V."/>
            <person name="Ament-Velasquez S.L."/>
            <person name="Kruys A."/>
            <person name="Hutchinson M.I."/>
            <person name="Powell A.J."/>
            <person name="Barry K."/>
            <person name="Miller A.N."/>
            <person name="Grigoriev I.V."/>
            <person name="Debuchy R."/>
            <person name="Gladieux P."/>
            <person name="Hiltunen Thoren M."/>
            <person name="Johannesson H."/>
        </authorList>
    </citation>
    <scope>NUCLEOTIDE SEQUENCE [LARGE SCALE GENOMIC DNA]</scope>
    <source>
        <strain evidence="3">CBS 284.82</strain>
    </source>
</reference>
<evidence type="ECO:0000313" key="2">
    <source>
        <dbReference type="EMBL" id="KAK4034461.1"/>
    </source>
</evidence>
<protein>
    <submittedName>
        <fullName evidence="2">Uncharacterized protein</fullName>
    </submittedName>
</protein>
<name>A0AAN6PDQ4_9PEZI</name>
<proteinExistence type="predicted"/>
<evidence type="ECO:0000256" key="1">
    <source>
        <dbReference type="SAM" id="MobiDB-lite"/>
    </source>
</evidence>
<sequence length="589" mass="67920">MAQQLTNRDFREAFLRGSITPWRHKDYVRAAYLTLLEQDNKDMGLLEVATKFAANVHSFKQRNSQFQLQPESRTLTVFWLYHVKLAITAMRVYQQRYRELAHFKRIFHYLPELIDEKMATAYYSSDILKSEYAEKFWILPNLRDLVEPLRHPDLKFRGQFTKKEQEDPERLVRFAFSVVQRYLRPGETRRRACFINLAFGALQQQTTRLRSFHPWLSAHSETRCYFYIQLVHAALSQLITTGKIELVQVMSYPLFRETFGILPSAWTTYYSPQLWDSLKARANFVPPDLKPLPDCIHPPNYRLEPFLPDPNEPFRKLGFIPELPSLEVLHFHQAVLLEDAKPLPPTLTPSEVTSHAHLLKYIHTHLILPSPDLTYHLTHHLALLTTTSPLPTAHITYYLHVLHTTTGEFIRHHNCPCHRALELPYEIGPDAVLYPKDPPYEHPSRLTHACRCHTGEALDLDGFAALCAEDLRKREEDVKRRRGEVFPGGGWGRGKGDGKAVEWGEWVRGEGGLVLCWDEAWKGGRGEELEGVWGEVEGGAVEGREVEGGEGDEGEGEDEYRTDTDMDEKTLGGEKEEDEDWDVVSQATL</sequence>
<feature type="region of interest" description="Disordered" evidence="1">
    <location>
        <begin position="536"/>
        <end position="589"/>
    </location>
</feature>
<comment type="caution">
    <text evidence="2">The sequence shown here is derived from an EMBL/GenBank/DDBJ whole genome shotgun (WGS) entry which is preliminary data.</text>
</comment>
<feature type="compositionally biased region" description="Acidic residues" evidence="1">
    <location>
        <begin position="548"/>
        <end position="558"/>
    </location>
</feature>
<dbReference type="Proteomes" id="UP001303115">
    <property type="component" value="Unassembled WGS sequence"/>
</dbReference>
<accession>A0AAN6PDQ4</accession>
<organism evidence="2 3">
    <name type="scientific">Parachaetomium inaequale</name>
    <dbReference type="NCBI Taxonomy" id="2588326"/>
    <lineage>
        <taxon>Eukaryota</taxon>
        <taxon>Fungi</taxon>
        <taxon>Dikarya</taxon>
        <taxon>Ascomycota</taxon>
        <taxon>Pezizomycotina</taxon>
        <taxon>Sordariomycetes</taxon>
        <taxon>Sordariomycetidae</taxon>
        <taxon>Sordariales</taxon>
        <taxon>Chaetomiaceae</taxon>
        <taxon>Parachaetomium</taxon>
    </lineage>
</organism>
<gene>
    <name evidence="2" type="ORF">C8A01DRAFT_39076</name>
</gene>
<dbReference type="AlphaFoldDB" id="A0AAN6PDQ4"/>
<dbReference type="EMBL" id="MU854479">
    <property type="protein sequence ID" value="KAK4034461.1"/>
    <property type="molecule type" value="Genomic_DNA"/>
</dbReference>
<keyword evidence="3" id="KW-1185">Reference proteome</keyword>
<evidence type="ECO:0000313" key="3">
    <source>
        <dbReference type="Proteomes" id="UP001303115"/>
    </source>
</evidence>